<dbReference type="EMBL" id="EF101928">
    <property type="protein sequence ID" value="ABT16762.1"/>
    <property type="molecule type" value="Genomic_DNA"/>
</dbReference>
<dbReference type="GeneID" id="5470563"/>
<keyword evidence="2" id="KW-1185">Reference proteome</keyword>
<accession>A7K9N8</accession>
<gene>
    <name evidence="1" type="primary">z628L</name>
    <name evidence="1" type="ORF">ATCV1_z628L</name>
</gene>
<protein>
    <submittedName>
        <fullName evidence="1">Uncharacterized protein z628L</fullName>
    </submittedName>
</protein>
<dbReference type="Proteomes" id="UP000202420">
    <property type="component" value="Segment"/>
</dbReference>
<reference evidence="1 2" key="1">
    <citation type="submission" date="2006-09" db="EMBL/GenBank/DDBJ databases">
        <title>Sequence and annotation of the 288-kb ATCV-1 virus that infects an endosymbiotic Chlorella strain of the heliozoon Acanthocystis turfacea.</title>
        <authorList>
            <person name="Fitzgerald L.A."/>
            <person name="Graves M.V."/>
            <person name="Li X."/>
            <person name="Pfitzner A.J.P."/>
            <person name="Hartigan J."/>
            <person name="Van Etten J.L."/>
        </authorList>
    </citation>
    <scope>NUCLEOTIDE SEQUENCE [LARGE SCALE GENOMIC DNA]</scope>
    <source>
        <strain evidence="1 2">ATCV-1</strain>
    </source>
</reference>
<evidence type="ECO:0000313" key="2">
    <source>
        <dbReference type="Proteomes" id="UP000202420"/>
    </source>
</evidence>
<organism evidence="1 2">
    <name type="scientific">Chlorovirus heliozoae</name>
    <dbReference type="NCBI Taxonomy" id="322019"/>
    <lineage>
        <taxon>Viruses</taxon>
        <taxon>Varidnaviria</taxon>
        <taxon>Bamfordvirae</taxon>
        <taxon>Nucleocytoviricota</taxon>
        <taxon>Megaviricetes</taxon>
        <taxon>Algavirales</taxon>
        <taxon>Phycodnaviridae</taxon>
        <taxon>Chlorovirus</taxon>
    </lineage>
</organism>
<proteinExistence type="predicted"/>
<evidence type="ECO:0000313" key="1">
    <source>
        <dbReference type="EMBL" id="ABT16762.1"/>
    </source>
</evidence>
<name>A7K9N8_9PHYC</name>
<sequence length="66" mass="7322">MFFYEFKNGHHIYVYVRKYNYIYPLKYLSSISRISSSLSVPPAEKGVVACTPVSVSHAGLPASPGP</sequence>
<dbReference type="KEGG" id="vg:5470563"/>
<dbReference type="RefSeq" id="YP_001427109.1">
    <property type="nucleotide sequence ID" value="NC_008724.1"/>
</dbReference>